<dbReference type="PANTHER" id="PTHR20857">
    <property type="entry name" value="THIAMINE-PHOSPHATE PYROPHOSPHORYLASE"/>
    <property type="match status" value="1"/>
</dbReference>
<comment type="pathway">
    <text evidence="1">Cofactor biosynthesis; thiamine diphosphate biosynthesis.</text>
</comment>
<evidence type="ECO:0000313" key="4">
    <source>
        <dbReference type="EMBL" id="BBF94805.1"/>
    </source>
</evidence>
<name>A0A348G5H2_9HYPH</name>
<keyword evidence="2" id="KW-0784">Thiamine biosynthesis</keyword>
<dbReference type="GO" id="GO:0004789">
    <property type="term" value="F:thiamine-phosphate diphosphorylase activity"/>
    <property type="evidence" value="ECO:0007669"/>
    <property type="project" value="TreeGrafter"/>
</dbReference>
<organism evidence="4 5">
    <name type="scientific">Blastochloris tepida</name>
    <dbReference type="NCBI Taxonomy" id="2233851"/>
    <lineage>
        <taxon>Bacteria</taxon>
        <taxon>Pseudomonadati</taxon>
        <taxon>Pseudomonadota</taxon>
        <taxon>Alphaproteobacteria</taxon>
        <taxon>Hyphomicrobiales</taxon>
        <taxon>Blastochloridaceae</taxon>
        <taxon>Blastochloris</taxon>
    </lineage>
</organism>
<keyword evidence="5" id="KW-1185">Reference proteome</keyword>
<dbReference type="SUPFAM" id="SSF51391">
    <property type="entry name" value="Thiamin phosphate synthase"/>
    <property type="match status" value="1"/>
</dbReference>
<proteinExistence type="predicted"/>
<dbReference type="Pfam" id="PF02581">
    <property type="entry name" value="TMP-TENI"/>
    <property type="match status" value="1"/>
</dbReference>
<protein>
    <recommendedName>
        <fullName evidence="3">Thiamine phosphate synthase/TenI domain-containing protein</fullName>
    </recommendedName>
</protein>
<dbReference type="GO" id="GO:0005737">
    <property type="term" value="C:cytoplasm"/>
    <property type="evidence" value="ECO:0007669"/>
    <property type="project" value="TreeGrafter"/>
</dbReference>
<evidence type="ECO:0000259" key="3">
    <source>
        <dbReference type="Pfam" id="PF02581"/>
    </source>
</evidence>
<dbReference type="InterPro" id="IPR036206">
    <property type="entry name" value="ThiamineP_synth_sf"/>
</dbReference>
<dbReference type="AlphaFoldDB" id="A0A348G5H2"/>
<reference evidence="4 5" key="1">
    <citation type="submission" date="2018-08" db="EMBL/GenBank/DDBJ databases">
        <title>Complete genome sequencing of Blastochloris tepida GI.</title>
        <authorList>
            <person name="Tsukatani Y."/>
            <person name="Mori H."/>
        </authorList>
    </citation>
    <scope>NUCLEOTIDE SEQUENCE [LARGE SCALE GENOMIC DNA]</scope>
    <source>
        <strain evidence="4 5">GI</strain>
    </source>
</reference>
<dbReference type="InterPro" id="IPR022998">
    <property type="entry name" value="ThiamineP_synth_TenI"/>
</dbReference>
<sequence>MFASTRTGGRDFAAFAGMLSAMVAESSVVSMRTRLYLITPVIADADAFLPALTAALEAAEIAAVRLRLTDADERTLINRIRHIAPLVQEAGAALLVDGRPDLVARSGADGAHVSGVDQLQTVRGSLPADRIVGVGGLRTRHDAMTAGEGGADYVMFGEPDLETTGPPPEAVVERTAWWAEIFEPACVAYAADFQTAAALAGVGADFVALGDAIWNDPRGPAAAVRDAAASLTRDKVP</sequence>
<dbReference type="Gene3D" id="3.20.20.70">
    <property type="entry name" value="Aldolase class I"/>
    <property type="match status" value="1"/>
</dbReference>
<dbReference type="Proteomes" id="UP000266934">
    <property type="component" value="Chromosome"/>
</dbReference>
<gene>
    <name evidence="4" type="ORF">BLTE_34900</name>
</gene>
<dbReference type="PANTHER" id="PTHR20857:SF15">
    <property type="entry name" value="THIAMINE-PHOSPHATE SYNTHASE"/>
    <property type="match status" value="1"/>
</dbReference>
<dbReference type="KEGG" id="blag:BLTE_34900"/>
<dbReference type="InterPro" id="IPR013785">
    <property type="entry name" value="Aldolase_TIM"/>
</dbReference>
<accession>A0A348G5H2</accession>
<dbReference type="EMBL" id="AP018907">
    <property type="protein sequence ID" value="BBF94805.1"/>
    <property type="molecule type" value="Genomic_DNA"/>
</dbReference>
<evidence type="ECO:0000256" key="2">
    <source>
        <dbReference type="ARBA" id="ARBA00022977"/>
    </source>
</evidence>
<dbReference type="GO" id="GO:0009228">
    <property type="term" value="P:thiamine biosynthetic process"/>
    <property type="evidence" value="ECO:0007669"/>
    <property type="project" value="UniProtKB-KW"/>
</dbReference>
<evidence type="ECO:0000256" key="1">
    <source>
        <dbReference type="ARBA" id="ARBA00004948"/>
    </source>
</evidence>
<feature type="domain" description="Thiamine phosphate synthase/TenI" evidence="3">
    <location>
        <begin position="35"/>
        <end position="213"/>
    </location>
</feature>
<evidence type="ECO:0000313" key="5">
    <source>
        <dbReference type="Proteomes" id="UP000266934"/>
    </source>
</evidence>
<dbReference type="CDD" id="cd00564">
    <property type="entry name" value="TMP_TenI"/>
    <property type="match status" value="1"/>
</dbReference>